<gene>
    <name evidence="2" type="ORF">Pcinc_001712</name>
</gene>
<comment type="caution">
    <text evidence="2">The sequence shown here is derived from an EMBL/GenBank/DDBJ whole genome shotgun (WGS) entry which is preliminary data.</text>
</comment>
<proteinExistence type="predicted"/>
<feature type="compositionally biased region" description="Basic and acidic residues" evidence="1">
    <location>
        <begin position="51"/>
        <end position="77"/>
    </location>
</feature>
<accession>A0AAE1GMF1</accession>
<evidence type="ECO:0000313" key="2">
    <source>
        <dbReference type="EMBL" id="KAK3894556.1"/>
    </source>
</evidence>
<organism evidence="2 3">
    <name type="scientific">Petrolisthes cinctipes</name>
    <name type="common">Flat porcelain crab</name>
    <dbReference type="NCBI Taxonomy" id="88211"/>
    <lineage>
        <taxon>Eukaryota</taxon>
        <taxon>Metazoa</taxon>
        <taxon>Ecdysozoa</taxon>
        <taxon>Arthropoda</taxon>
        <taxon>Crustacea</taxon>
        <taxon>Multicrustacea</taxon>
        <taxon>Malacostraca</taxon>
        <taxon>Eumalacostraca</taxon>
        <taxon>Eucarida</taxon>
        <taxon>Decapoda</taxon>
        <taxon>Pleocyemata</taxon>
        <taxon>Anomura</taxon>
        <taxon>Galatheoidea</taxon>
        <taxon>Porcellanidae</taxon>
        <taxon>Petrolisthes</taxon>
    </lineage>
</organism>
<keyword evidence="3" id="KW-1185">Reference proteome</keyword>
<sequence length="100" mass="11350">MIRTGYQRFELLFVWPLTHNPTSMGGPTRGTRKPPNHDKVAALWVDVDKGEQHVDEGEYDVDEGKQHVDGGEQHVDEGEYDVDEGEQHVDEGEYDVDEGK</sequence>
<feature type="compositionally biased region" description="Basic and acidic residues" evidence="1">
    <location>
        <begin position="85"/>
        <end position="100"/>
    </location>
</feature>
<dbReference type="AlphaFoldDB" id="A0AAE1GMF1"/>
<dbReference type="Proteomes" id="UP001286313">
    <property type="component" value="Unassembled WGS sequence"/>
</dbReference>
<evidence type="ECO:0000313" key="3">
    <source>
        <dbReference type="Proteomes" id="UP001286313"/>
    </source>
</evidence>
<name>A0AAE1GMF1_PETCI</name>
<dbReference type="EMBL" id="JAWQEG010000106">
    <property type="protein sequence ID" value="KAK3894556.1"/>
    <property type="molecule type" value="Genomic_DNA"/>
</dbReference>
<feature type="region of interest" description="Disordered" evidence="1">
    <location>
        <begin position="51"/>
        <end position="100"/>
    </location>
</feature>
<reference evidence="2" key="1">
    <citation type="submission" date="2023-10" db="EMBL/GenBank/DDBJ databases">
        <title>Genome assemblies of two species of porcelain crab, Petrolisthes cinctipes and Petrolisthes manimaculis (Anomura: Porcellanidae).</title>
        <authorList>
            <person name="Angst P."/>
        </authorList>
    </citation>
    <scope>NUCLEOTIDE SEQUENCE</scope>
    <source>
        <strain evidence="2">PB745_01</strain>
        <tissue evidence="2">Gill</tissue>
    </source>
</reference>
<protein>
    <submittedName>
        <fullName evidence="2">Uncharacterized protein</fullName>
    </submittedName>
</protein>
<evidence type="ECO:0000256" key="1">
    <source>
        <dbReference type="SAM" id="MobiDB-lite"/>
    </source>
</evidence>